<evidence type="ECO:0000313" key="5">
    <source>
        <dbReference type="Proteomes" id="UP000053039"/>
    </source>
</evidence>
<accession>A0A124HA40</accession>
<dbReference type="NCBIfam" id="TIGR04539">
    <property type="entry name" value="tRNA_cyclodipep"/>
    <property type="match status" value="1"/>
</dbReference>
<dbReference type="RefSeq" id="WP_031039194.1">
    <property type="nucleotide sequence ID" value="NZ_JBEYZI010000066.1"/>
</dbReference>
<dbReference type="Gene3D" id="3.40.50.11710">
    <property type="entry name" value="Cyclodipeptide synthase"/>
    <property type="match status" value="1"/>
</dbReference>
<dbReference type="EMBL" id="LMWM01000019">
    <property type="protein sequence ID" value="KUM86928.1"/>
    <property type="molecule type" value="Genomic_DNA"/>
</dbReference>
<dbReference type="InterPro" id="IPR030903">
    <property type="entry name" value="CDPS"/>
</dbReference>
<gene>
    <name evidence="4" type="ORF">AQI94_19905</name>
</gene>
<dbReference type="Pfam" id="PF16715">
    <property type="entry name" value="CDPS"/>
    <property type="match status" value="1"/>
</dbReference>
<organism evidence="4 5">
    <name type="scientific">Streptomyces pseudovenezuelae</name>
    <dbReference type="NCBI Taxonomy" id="67350"/>
    <lineage>
        <taxon>Bacteria</taxon>
        <taxon>Bacillati</taxon>
        <taxon>Actinomycetota</taxon>
        <taxon>Actinomycetes</taxon>
        <taxon>Kitasatosporales</taxon>
        <taxon>Streptomycetaceae</taxon>
        <taxon>Streptomyces</taxon>
        <taxon>Streptomyces aurantiacus group</taxon>
    </lineage>
</organism>
<keyword evidence="2" id="KW-0808">Transferase</keyword>
<sequence>MHDWAMPTTRAASVEARSGDGFLATPFSERCAALVDAGHHVFLGISPGNGYFSENRLVALLRWAAARFARVEIAHPDADTVACTYLGRGYEPRHARVRARRDVRQTANRISRAVTATRIDPPRLRVAQFSDFYDTLAYRAALERVTRAHREQPAFHATHARMVTGVLRTTMPADWAPTADQLAAGGEYLDRELPFLLDTPAVLGVPASVFAYRATPALADFLYGPNARLPAVGTQGFVTVEALPAT</sequence>
<dbReference type="GO" id="GO:0016755">
    <property type="term" value="F:aminoacyltransferase activity"/>
    <property type="evidence" value="ECO:0007669"/>
    <property type="project" value="InterPro"/>
</dbReference>
<dbReference type="Proteomes" id="UP000053039">
    <property type="component" value="Unassembled WGS sequence"/>
</dbReference>
<reference evidence="4 5" key="1">
    <citation type="submission" date="2015-10" db="EMBL/GenBank/DDBJ databases">
        <title>Draft genome sequence of Streptomyces pseudovenezuelae DSM 40212, type strain for the species Streptomyces pseudovenezuelae.</title>
        <authorList>
            <person name="Ruckert C."/>
            <person name="Winkler A."/>
            <person name="Kalinowski J."/>
            <person name="Kampfer P."/>
            <person name="Glaeser S."/>
        </authorList>
    </citation>
    <scope>NUCLEOTIDE SEQUENCE [LARGE SCALE GENOMIC DNA]</scope>
    <source>
        <strain evidence="4 5">DSM 40212</strain>
    </source>
</reference>
<dbReference type="InterPro" id="IPR038622">
    <property type="entry name" value="CDPS_sf"/>
</dbReference>
<dbReference type="AlphaFoldDB" id="A0A124HA40"/>
<comment type="similarity">
    <text evidence="1">Belongs to the CDPS family.</text>
</comment>
<proteinExistence type="inferred from homology"/>
<evidence type="ECO:0000313" key="4">
    <source>
        <dbReference type="EMBL" id="KUM86928.1"/>
    </source>
</evidence>
<name>A0A124HA40_9ACTN</name>
<evidence type="ECO:0000256" key="3">
    <source>
        <dbReference type="ARBA" id="ARBA00030771"/>
    </source>
</evidence>
<dbReference type="OrthoDB" id="2895472at2"/>
<comment type="caution">
    <text evidence="4">The sequence shown here is derived from an EMBL/GenBank/DDBJ whole genome shotgun (WGS) entry which is preliminary data.</text>
</comment>
<evidence type="ECO:0000256" key="2">
    <source>
        <dbReference type="ARBA" id="ARBA00022679"/>
    </source>
</evidence>
<evidence type="ECO:0000256" key="1">
    <source>
        <dbReference type="ARBA" id="ARBA00006034"/>
    </source>
</evidence>
<protein>
    <recommendedName>
        <fullName evidence="3">Cyclodipeptide synthase</fullName>
    </recommendedName>
</protein>